<accession>A2NXN2</accession>
<evidence type="ECO:0000256" key="1">
    <source>
        <dbReference type="SAM" id="MobiDB-lite"/>
    </source>
</evidence>
<evidence type="ECO:0000313" key="2">
    <source>
        <dbReference type="EMBL" id="CAA54761.1"/>
    </source>
</evidence>
<protein>
    <submittedName>
        <fullName evidence="2">S.cerevisiae PRP21, SPP91, CDC6, NUC1, CRY2 and S24 genes</fullName>
    </submittedName>
</protein>
<dbReference type="AlphaFoldDB" id="A2NXN2"/>
<name>A2NXN2_YEASX</name>
<feature type="region of interest" description="Disordered" evidence="1">
    <location>
        <begin position="1"/>
        <end position="24"/>
    </location>
</feature>
<organism evidence="2">
    <name type="scientific">Saccharomyces cerevisiae</name>
    <name type="common">Baker's yeast</name>
    <dbReference type="NCBI Taxonomy" id="4932"/>
    <lineage>
        <taxon>Eukaryota</taxon>
        <taxon>Fungi</taxon>
        <taxon>Dikarya</taxon>
        <taxon>Ascomycota</taxon>
        <taxon>Saccharomycotina</taxon>
        <taxon>Saccharomycetes</taxon>
        <taxon>Saccharomycetales</taxon>
        <taxon>Saccharomycetaceae</taxon>
        <taxon>Saccharomyces</taxon>
    </lineage>
</organism>
<keyword evidence="2" id="KW-0687">Ribonucleoprotein</keyword>
<dbReference type="GO" id="GO:0005840">
    <property type="term" value="C:ribosome"/>
    <property type="evidence" value="ECO:0007669"/>
    <property type="project" value="UniProtKB-KW"/>
</dbReference>
<reference evidence="2" key="2">
    <citation type="submission" date="1996-02" db="EMBL/GenBank/DDBJ databases">
        <authorList>
            <person name="Purnelle B."/>
        </authorList>
    </citation>
    <scope>NUCLEOTIDE SEQUENCE</scope>
    <source>
        <strain evidence="2">Alpha S288C</strain>
    </source>
</reference>
<proteinExistence type="predicted"/>
<dbReference type="EMBL" id="X77688">
    <property type="protein sequence ID" value="CAA54761.1"/>
    <property type="molecule type" value="Genomic_DNA"/>
</dbReference>
<reference evidence="2" key="1">
    <citation type="journal article" date="1994" name="Yeast">
        <title>The sequence of a 36 kb segment on the left arm of yeast chromosome X identifies 24 open reading frames including NUC1, PRP21 (SPP91), CDC6, CRY2, the gene for S24, a homologue to the aconitase gene ACO1 and two homologues to chromosome III genes.</title>
        <authorList>
            <person name="Purnelle B."/>
            <person name="Coster F."/>
            <person name="Goffeau A."/>
        </authorList>
    </citation>
    <scope>NUCLEOTIDE SEQUENCE</scope>
    <source>
        <strain evidence="2">Alpha S288C</strain>
    </source>
</reference>
<keyword evidence="2" id="KW-0689">Ribosomal protein</keyword>
<sequence length="135" mass="14442">MAVTLGNPEEASPIPQDDNNAQPKTRIGAALGLPSLSPTSCTKGMMIIADTVCETKVPTTNIRIPKIHRMAKTPSFSIFFCNAFAMVDSKPEDETAFPKAIPPIAKITIDHGKAFKSCVDSNPVPKNKTMGMIAI</sequence>